<name>A0A0B4EIY4_PSEPS</name>
<reference evidence="2 3" key="1">
    <citation type="submission" date="2014-12" db="EMBL/GenBank/DDBJ databases">
        <title>Genome sequencing of Arthrobacter phenanthrenivorans SWC37.</title>
        <authorList>
            <person name="Tan P.W."/>
            <person name="Chan K.-G."/>
        </authorList>
    </citation>
    <scope>NUCLEOTIDE SEQUENCE [LARGE SCALE GENOMIC DNA]</scope>
    <source>
        <strain evidence="2 3">SWC37</strain>
    </source>
</reference>
<feature type="compositionally biased region" description="Polar residues" evidence="1">
    <location>
        <begin position="73"/>
        <end position="89"/>
    </location>
</feature>
<gene>
    <name evidence="2" type="ORF">RM50_11335</name>
</gene>
<feature type="compositionally biased region" description="Low complexity" evidence="1">
    <location>
        <begin position="18"/>
        <end position="38"/>
    </location>
</feature>
<proteinExistence type="predicted"/>
<dbReference type="AlphaFoldDB" id="A0A0B4EIY4"/>
<comment type="caution">
    <text evidence="2">The sequence shown here is derived from an EMBL/GenBank/DDBJ whole genome shotgun (WGS) entry which is preliminary data.</text>
</comment>
<feature type="region of interest" description="Disordered" evidence="1">
    <location>
        <begin position="13"/>
        <end position="38"/>
    </location>
</feature>
<feature type="region of interest" description="Disordered" evidence="1">
    <location>
        <begin position="66"/>
        <end position="89"/>
    </location>
</feature>
<accession>A0A0B4EIY4</accession>
<dbReference type="EMBL" id="JWTB01000020">
    <property type="protein sequence ID" value="KIC66633.1"/>
    <property type="molecule type" value="Genomic_DNA"/>
</dbReference>
<evidence type="ECO:0000313" key="3">
    <source>
        <dbReference type="Proteomes" id="UP000031196"/>
    </source>
</evidence>
<evidence type="ECO:0000313" key="2">
    <source>
        <dbReference type="EMBL" id="KIC66633.1"/>
    </source>
</evidence>
<protein>
    <submittedName>
        <fullName evidence="2">Uncharacterized protein</fullName>
    </submittedName>
</protein>
<organism evidence="2 3">
    <name type="scientific">Pseudarthrobacter phenanthrenivorans</name>
    <name type="common">Arthrobacter phenanthrenivorans</name>
    <dbReference type="NCBI Taxonomy" id="361575"/>
    <lineage>
        <taxon>Bacteria</taxon>
        <taxon>Bacillati</taxon>
        <taxon>Actinomycetota</taxon>
        <taxon>Actinomycetes</taxon>
        <taxon>Micrococcales</taxon>
        <taxon>Micrococcaceae</taxon>
        <taxon>Pseudarthrobacter</taxon>
    </lineage>
</organism>
<evidence type="ECO:0000256" key="1">
    <source>
        <dbReference type="SAM" id="MobiDB-lite"/>
    </source>
</evidence>
<sequence length="462" mass="47168">MAAFLLTLAGCSSGSGNTQGSPSGSSAAPPQPSAAATSVSTTAPSAVFTDAELAAIINGVGQSRQLPFPPAHDSTSLRSATVNGSLPSTSMETTPADCLALLPQNPFARWADKGIQFAEGAMPPAGGQSGPTSTVMIVLRSAEKEAIATADFGYTDDLVTRCGQFDMASTEAGRTSTYAIQLLAAPPVADRQQAFMQVTKPKGPGDFGSVGLRVLAGTLSITLNLAVANLNSEADAKPALEEMAGLAGELIEQSVKAPPSVAPPVPNALTPEQLVGMFNGMTGPGGEAVTLPQATIIAASPNFTPAAPPQTSDSPCTFNDESYVGSLIGSVSGQGQIEGTSKIDYTDFTVVSMPSTMATPFPFDSRVDRLRGCTSIQESLFGGGSRTWSAVSNLAVTIPADASYAVAYQLSDGTGEWHVRSGARRGTLSVEASARTASQPEAQAKADALSAFFDSVFSRAGK</sequence>
<dbReference type="Proteomes" id="UP000031196">
    <property type="component" value="Unassembled WGS sequence"/>
</dbReference>